<evidence type="ECO:0000256" key="4">
    <source>
        <dbReference type="ARBA" id="ARBA00022777"/>
    </source>
</evidence>
<dbReference type="GO" id="GO:0019563">
    <property type="term" value="P:glycerol catabolic process"/>
    <property type="evidence" value="ECO:0007669"/>
    <property type="project" value="TreeGrafter"/>
</dbReference>
<dbReference type="InterPro" id="IPR043129">
    <property type="entry name" value="ATPase_NBD"/>
</dbReference>
<dbReference type="Gene3D" id="3.30.420.40">
    <property type="match status" value="1"/>
</dbReference>
<protein>
    <submittedName>
        <fullName evidence="7">Glycerol kinase</fullName>
    </submittedName>
</protein>
<proteinExistence type="inferred from homology"/>
<name>A0A7X2MTX3_ENTAG</name>
<feature type="domain" description="Carbohydrate kinase FGGY C-terminal" evidence="6">
    <location>
        <begin position="1"/>
        <end position="87"/>
    </location>
</feature>
<dbReference type="GO" id="GO:0005829">
    <property type="term" value="C:cytosol"/>
    <property type="evidence" value="ECO:0007669"/>
    <property type="project" value="TreeGrafter"/>
</dbReference>
<dbReference type="GO" id="GO:0005524">
    <property type="term" value="F:ATP binding"/>
    <property type="evidence" value="ECO:0007669"/>
    <property type="project" value="UniProtKB-KW"/>
</dbReference>
<keyword evidence="4 7" id="KW-0418">Kinase</keyword>
<evidence type="ECO:0000256" key="3">
    <source>
        <dbReference type="ARBA" id="ARBA00022741"/>
    </source>
</evidence>
<dbReference type="PANTHER" id="PTHR10196:SF69">
    <property type="entry name" value="GLYCEROL KINASE"/>
    <property type="match status" value="1"/>
</dbReference>
<dbReference type="GO" id="GO:0004370">
    <property type="term" value="F:glycerol kinase activity"/>
    <property type="evidence" value="ECO:0007669"/>
    <property type="project" value="TreeGrafter"/>
</dbReference>
<dbReference type="SUPFAM" id="SSF53067">
    <property type="entry name" value="Actin-like ATPase domain"/>
    <property type="match status" value="1"/>
</dbReference>
<sequence>GMVCGLTDAATPAVLARVALESIVWQIADVFFAMEQASGQQLPALCVDGSATENSWLMQLQADVLQRPLQRVPTAEVSALGAALLAGKVLGWWQQGRDMQALQGGSVIMPR</sequence>
<evidence type="ECO:0000256" key="5">
    <source>
        <dbReference type="ARBA" id="ARBA00022840"/>
    </source>
</evidence>
<evidence type="ECO:0000259" key="6">
    <source>
        <dbReference type="Pfam" id="PF02782"/>
    </source>
</evidence>
<dbReference type="InterPro" id="IPR018485">
    <property type="entry name" value="FGGY_C"/>
</dbReference>
<keyword evidence="3" id="KW-0547">Nucleotide-binding</keyword>
<dbReference type="Pfam" id="PF02782">
    <property type="entry name" value="FGGY_C"/>
    <property type="match status" value="1"/>
</dbReference>
<feature type="non-terminal residue" evidence="7">
    <location>
        <position position="111"/>
    </location>
</feature>
<evidence type="ECO:0000256" key="2">
    <source>
        <dbReference type="ARBA" id="ARBA00022679"/>
    </source>
</evidence>
<evidence type="ECO:0000256" key="1">
    <source>
        <dbReference type="ARBA" id="ARBA00009156"/>
    </source>
</evidence>
<comment type="similarity">
    <text evidence="1">Belongs to the FGGY kinase family.</text>
</comment>
<accession>A0A7X2MTX3</accession>
<dbReference type="AlphaFoldDB" id="A0A7X2MTX3"/>
<keyword evidence="5" id="KW-0067">ATP-binding</keyword>
<organism evidence="7 8">
    <name type="scientific">Enterobacter agglomerans</name>
    <name type="common">Erwinia herbicola</name>
    <name type="synonym">Pantoea agglomerans</name>
    <dbReference type="NCBI Taxonomy" id="549"/>
    <lineage>
        <taxon>Bacteria</taxon>
        <taxon>Pseudomonadati</taxon>
        <taxon>Pseudomonadota</taxon>
        <taxon>Gammaproteobacteria</taxon>
        <taxon>Enterobacterales</taxon>
        <taxon>Erwiniaceae</taxon>
        <taxon>Pantoea</taxon>
        <taxon>Pantoea agglomerans group</taxon>
    </lineage>
</organism>
<dbReference type="PANTHER" id="PTHR10196">
    <property type="entry name" value="SUGAR KINASE"/>
    <property type="match status" value="1"/>
</dbReference>
<dbReference type="EMBL" id="WKLC01002617">
    <property type="protein sequence ID" value="MSE19312.1"/>
    <property type="molecule type" value="Genomic_DNA"/>
</dbReference>
<dbReference type="Proteomes" id="UP000461948">
    <property type="component" value="Unassembled WGS sequence"/>
</dbReference>
<feature type="non-terminal residue" evidence="7">
    <location>
        <position position="1"/>
    </location>
</feature>
<reference evidence="7 8" key="1">
    <citation type="submission" date="2019-11" db="EMBL/GenBank/DDBJ databases">
        <title>Draft Genome Sequence of Plant Growth-Promoting Rhizosphere-Associated Bacteria.</title>
        <authorList>
            <person name="Vasilyev I.Y."/>
            <person name="Radchenko V."/>
            <person name="Ilnitskaya E.V."/>
        </authorList>
    </citation>
    <scope>NUCLEOTIDE SEQUENCE [LARGE SCALE GENOMIC DNA]</scope>
    <source>
        <strain evidence="7 8">VRA_MhP_f</strain>
    </source>
</reference>
<comment type="caution">
    <text evidence="7">The sequence shown here is derived from an EMBL/GenBank/DDBJ whole genome shotgun (WGS) entry which is preliminary data.</text>
</comment>
<keyword evidence="2" id="KW-0808">Transferase</keyword>
<gene>
    <name evidence="7" type="ORF">GKC49_30705</name>
</gene>
<evidence type="ECO:0000313" key="8">
    <source>
        <dbReference type="Proteomes" id="UP000461948"/>
    </source>
</evidence>
<evidence type="ECO:0000313" key="7">
    <source>
        <dbReference type="EMBL" id="MSE19312.1"/>
    </source>
</evidence>